<protein>
    <submittedName>
        <fullName evidence="2">Uncharacterized protein</fullName>
    </submittedName>
</protein>
<feature type="compositionally biased region" description="Low complexity" evidence="1">
    <location>
        <begin position="56"/>
        <end position="68"/>
    </location>
</feature>
<dbReference type="EnsemblPlants" id="EMT21568">
    <property type="protein sequence ID" value="EMT21568"/>
    <property type="gene ID" value="F775_42296"/>
</dbReference>
<proteinExistence type="predicted"/>
<organism evidence="2">
    <name type="scientific">Aegilops tauschii</name>
    <name type="common">Tausch's goatgrass</name>
    <name type="synonym">Aegilops squarrosa</name>
    <dbReference type="NCBI Taxonomy" id="37682"/>
    <lineage>
        <taxon>Eukaryota</taxon>
        <taxon>Viridiplantae</taxon>
        <taxon>Streptophyta</taxon>
        <taxon>Embryophyta</taxon>
        <taxon>Tracheophyta</taxon>
        <taxon>Spermatophyta</taxon>
        <taxon>Magnoliopsida</taxon>
        <taxon>Liliopsida</taxon>
        <taxon>Poales</taxon>
        <taxon>Poaceae</taxon>
        <taxon>BOP clade</taxon>
        <taxon>Pooideae</taxon>
        <taxon>Triticodae</taxon>
        <taxon>Triticeae</taxon>
        <taxon>Triticinae</taxon>
        <taxon>Aegilops</taxon>
    </lineage>
</organism>
<evidence type="ECO:0000256" key="1">
    <source>
        <dbReference type="SAM" id="MobiDB-lite"/>
    </source>
</evidence>
<name>M8BII1_AEGTA</name>
<sequence>MALDDFHAAHAGSGAARIELLVRDSHGDLATAAHAGAAANPALDRGAVGVPPVARATAAGDPRTAAAACSPLLPQRPEHRPVE</sequence>
<reference evidence="2" key="1">
    <citation type="submission" date="2015-06" db="UniProtKB">
        <authorList>
            <consortium name="EnsemblPlants"/>
        </authorList>
    </citation>
    <scope>IDENTIFICATION</scope>
</reference>
<dbReference type="AlphaFoldDB" id="M8BII1"/>
<accession>M8BII1</accession>
<evidence type="ECO:0000313" key="2">
    <source>
        <dbReference type="EnsemblPlants" id="EMT21568"/>
    </source>
</evidence>
<feature type="region of interest" description="Disordered" evidence="1">
    <location>
        <begin position="56"/>
        <end position="83"/>
    </location>
</feature>